<accession>A0ABW5KVD8</accession>
<dbReference type="Pfam" id="PF13328">
    <property type="entry name" value="HD_4"/>
    <property type="match status" value="1"/>
</dbReference>
<dbReference type="SUPFAM" id="SSF109604">
    <property type="entry name" value="HD-domain/PDEase-like"/>
    <property type="match status" value="1"/>
</dbReference>
<evidence type="ECO:0000313" key="2">
    <source>
        <dbReference type="Proteomes" id="UP001597472"/>
    </source>
</evidence>
<dbReference type="InterPro" id="IPR052194">
    <property type="entry name" value="MESH1"/>
</dbReference>
<evidence type="ECO:0000313" key="1">
    <source>
        <dbReference type="EMBL" id="MFD2552428.1"/>
    </source>
</evidence>
<proteinExistence type="predicted"/>
<sequence length="178" mass="20418">MTQDIYQKAISFAAEKHKNQKVPGTGANYLLHLSNVAMEVILAHKASQVFNLNYAIQLALLHDTLEDTDTEFSELKELFGQQVASGVQALTKNNQLNTKEEKMMDSLSRINHLEKEVAIVKLADRITNLQKPPKSWNKEKIQNYLKEAQLINTLLKNKNDYLNTRLKTKIKSYKKYAE</sequence>
<name>A0ABW5KVD8_9FLAO</name>
<protein>
    <submittedName>
        <fullName evidence="1">HD domain-containing protein</fullName>
    </submittedName>
</protein>
<organism evidence="1 2">
    <name type="scientific">Bizionia sediminis</name>
    <dbReference type="NCBI Taxonomy" id="1737064"/>
    <lineage>
        <taxon>Bacteria</taxon>
        <taxon>Pseudomonadati</taxon>
        <taxon>Bacteroidota</taxon>
        <taxon>Flavobacteriia</taxon>
        <taxon>Flavobacteriales</taxon>
        <taxon>Flavobacteriaceae</taxon>
        <taxon>Bizionia</taxon>
    </lineage>
</organism>
<dbReference type="PANTHER" id="PTHR46246:SF1">
    <property type="entry name" value="GUANOSINE-3',5'-BIS(DIPHOSPHATE) 3'-PYROPHOSPHOHYDROLASE MESH1"/>
    <property type="match status" value="1"/>
</dbReference>
<dbReference type="Gene3D" id="1.10.3210.10">
    <property type="entry name" value="Hypothetical protein af1432"/>
    <property type="match status" value="1"/>
</dbReference>
<dbReference type="Proteomes" id="UP001597472">
    <property type="component" value="Unassembled WGS sequence"/>
</dbReference>
<comment type="caution">
    <text evidence="1">The sequence shown here is derived from an EMBL/GenBank/DDBJ whole genome shotgun (WGS) entry which is preliminary data.</text>
</comment>
<dbReference type="EMBL" id="JBHULS010000005">
    <property type="protein sequence ID" value="MFD2552428.1"/>
    <property type="molecule type" value="Genomic_DNA"/>
</dbReference>
<reference evidence="2" key="1">
    <citation type="journal article" date="2019" name="Int. J. Syst. Evol. Microbiol.">
        <title>The Global Catalogue of Microorganisms (GCM) 10K type strain sequencing project: providing services to taxonomists for standard genome sequencing and annotation.</title>
        <authorList>
            <consortium name="The Broad Institute Genomics Platform"/>
            <consortium name="The Broad Institute Genome Sequencing Center for Infectious Disease"/>
            <person name="Wu L."/>
            <person name="Ma J."/>
        </authorList>
    </citation>
    <scope>NUCLEOTIDE SEQUENCE [LARGE SCALE GENOMIC DNA]</scope>
    <source>
        <strain evidence="2">KCTC 42587</strain>
    </source>
</reference>
<gene>
    <name evidence="1" type="ORF">ACFSQP_11425</name>
</gene>
<keyword evidence="2" id="KW-1185">Reference proteome</keyword>
<dbReference type="RefSeq" id="WP_376894582.1">
    <property type="nucleotide sequence ID" value="NZ_JBHULS010000005.1"/>
</dbReference>
<dbReference type="PANTHER" id="PTHR46246">
    <property type="entry name" value="GUANOSINE-3',5'-BIS(DIPHOSPHATE) 3'-PYROPHOSPHOHYDROLASE MESH1"/>
    <property type="match status" value="1"/>
</dbReference>